<proteinExistence type="predicted"/>
<comment type="caution">
    <text evidence="2">The sequence shown here is derived from an EMBL/GenBank/DDBJ whole genome shotgun (WGS) entry which is preliminary data.</text>
</comment>
<feature type="compositionally biased region" description="Basic residues" evidence="1">
    <location>
        <begin position="33"/>
        <end position="43"/>
    </location>
</feature>
<evidence type="ECO:0000256" key="1">
    <source>
        <dbReference type="SAM" id="MobiDB-lite"/>
    </source>
</evidence>
<reference evidence="2 3" key="1">
    <citation type="journal article" date="2018" name="Nat. Genet.">
        <title>The Rosa genome provides new insights in the design of modern roses.</title>
        <authorList>
            <person name="Bendahmane M."/>
        </authorList>
    </citation>
    <scope>NUCLEOTIDE SEQUENCE [LARGE SCALE GENOMIC DNA]</scope>
    <source>
        <strain evidence="3">cv. Old Blush</strain>
    </source>
</reference>
<protein>
    <submittedName>
        <fullName evidence="2">Uncharacterized protein</fullName>
    </submittedName>
</protein>
<evidence type="ECO:0000313" key="2">
    <source>
        <dbReference type="EMBL" id="PRQ24195.1"/>
    </source>
</evidence>
<keyword evidence="3" id="KW-1185">Reference proteome</keyword>
<feature type="region of interest" description="Disordered" evidence="1">
    <location>
        <begin position="20"/>
        <end position="43"/>
    </location>
</feature>
<sequence length="112" mass="12686">MTRGTPVFPYSIKATCPFASHLSEGGTAPNGRKGQKRRERARRASVALSYQHTTSKTPSIFSPYPHLLTKIHSSHLFFSSPRIHTTSLKFLLLTKISSSHQFHKIQKEKLMH</sequence>
<accession>A0A2P6PQH0</accession>
<name>A0A2P6PQH0_ROSCH</name>
<dbReference type="Proteomes" id="UP000238479">
    <property type="component" value="Chromosome 6"/>
</dbReference>
<organism evidence="2 3">
    <name type="scientific">Rosa chinensis</name>
    <name type="common">China rose</name>
    <dbReference type="NCBI Taxonomy" id="74649"/>
    <lineage>
        <taxon>Eukaryota</taxon>
        <taxon>Viridiplantae</taxon>
        <taxon>Streptophyta</taxon>
        <taxon>Embryophyta</taxon>
        <taxon>Tracheophyta</taxon>
        <taxon>Spermatophyta</taxon>
        <taxon>Magnoliopsida</taxon>
        <taxon>eudicotyledons</taxon>
        <taxon>Gunneridae</taxon>
        <taxon>Pentapetalae</taxon>
        <taxon>rosids</taxon>
        <taxon>fabids</taxon>
        <taxon>Rosales</taxon>
        <taxon>Rosaceae</taxon>
        <taxon>Rosoideae</taxon>
        <taxon>Rosoideae incertae sedis</taxon>
        <taxon>Rosa</taxon>
    </lineage>
</organism>
<dbReference type="Gramene" id="PRQ24195">
    <property type="protein sequence ID" value="PRQ24195"/>
    <property type="gene ID" value="RchiOBHm_Chr6g0269721"/>
</dbReference>
<evidence type="ECO:0000313" key="3">
    <source>
        <dbReference type="Proteomes" id="UP000238479"/>
    </source>
</evidence>
<gene>
    <name evidence="2" type="ORF">RchiOBHm_Chr6g0269721</name>
</gene>
<dbReference type="AlphaFoldDB" id="A0A2P6PQH0"/>
<dbReference type="EMBL" id="PDCK01000044">
    <property type="protein sequence ID" value="PRQ24195.1"/>
    <property type="molecule type" value="Genomic_DNA"/>
</dbReference>